<evidence type="ECO:0000256" key="1">
    <source>
        <dbReference type="SAM" id="SignalP"/>
    </source>
</evidence>
<sequence>MKRVAGCLLGFLFGMAEVQAQVPPATSGAAPGILMITRGDTYSASGCDVGVRVQGRLMGTLMPGQSASYNLPPGEVVVSLTSAGQGYCAAPMATTPSQSILLAPGEIKQYRIVATEGGYYLAPMPLY</sequence>
<feature type="chain" id="PRO_5006851763" evidence="1">
    <location>
        <begin position="21"/>
        <end position="127"/>
    </location>
</feature>
<dbReference type="AlphaFoldDB" id="A0A0U4P621"/>
<proteinExistence type="predicted"/>
<dbReference type="KEGG" id="por:APT59_16965"/>
<reference evidence="2 3" key="1">
    <citation type="submission" date="2016-01" db="EMBL/GenBank/DDBJ databases">
        <title>Annotation of Pseudomonas oryzihabitans USDA-ARS-USMARC-56511.</title>
        <authorList>
            <person name="Harhay G.P."/>
            <person name="Harhay D.M."/>
            <person name="Smith T.P.L."/>
            <person name="Bono J.L."/>
            <person name="Heaton M.P."/>
            <person name="Clawson M.L."/>
            <person name="Chitko-Mckown C.G."/>
            <person name="Capik S.F."/>
            <person name="DeDonder K.D."/>
            <person name="Apley M.D."/>
            <person name="Lubbers B.V."/>
            <person name="White B.J."/>
            <person name="Larson R.L."/>
        </authorList>
    </citation>
    <scope>NUCLEOTIDE SEQUENCE [LARGE SCALE GENOMIC DNA]</scope>
    <source>
        <strain evidence="2 3">USDA-ARS-USMARC-56511</strain>
    </source>
</reference>
<evidence type="ECO:0000313" key="3">
    <source>
        <dbReference type="Proteomes" id="UP000064137"/>
    </source>
</evidence>
<accession>A0A0U4P621</accession>
<protein>
    <submittedName>
        <fullName evidence="2">Uncharacterized protein</fullName>
    </submittedName>
</protein>
<keyword evidence="1" id="KW-0732">Signal</keyword>
<gene>
    <name evidence="2" type="ORF">APT59_16965</name>
</gene>
<evidence type="ECO:0000313" key="2">
    <source>
        <dbReference type="EMBL" id="ALZ85806.1"/>
    </source>
</evidence>
<dbReference type="EMBL" id="CP013987">
    <property type="protein sequence ID" value="ALZ85806.1"/>
    <property type="molecule type" value="Genomic_DNA"/>
</dbReference>
<organism evidence="2 3">
    <name type="scientific">Pseudomonas oryzihabitans</name>
    <dbReference type="NCBI Taxonomy" id="47885"/>
    <lineage>
        <taxon>Bacteria</taxon>
        <taxon>Pseudomonadati</taxon>
        <taxon>Pseudomonadota</taxon>
        <taxon>Gammaproteobacteria</taxon>
        <taxon>Pseudomonadales</taxon>
        <taxon>Pseudomonadaceae</taxon>
        <taxon>Pseudomonas</taxon>
    </lineage>
</organism>
<dbReference type="Proteomes" id="UP000064137">
    <property type="component" value="Chromosome"/>
</dbReference>
<dbReference type="RefSeq" id="WP_059315924.1">
    <property type="nucleotide sequence ID" value="NZ_CP013987.1"/>
</dbReference>
<name>A0A0U4P621_9PSED</name>
<feature type="signal peptide" evidence="1">
    <location>
        <begin position="1"/>
        <end position="20"/>
    </location>
</feature>